<evidence type="ECO:0000256" key="1">
    <source>
        <dbReference type="ARBA" id="ARBA00022737"/>
    </source>
</evidence>
<feature type="domain" description="Nephrocystin 3-like N-terminal" evidence="3">
    <location>
        <begin position="286"/>
        <end position="456"/>
    </location>
</feature>
<dbReference type="InterPro" id="IPR056884">
    <property type="entry name" value="NPHP3-like_N"/>
</dbReference>
<keyword evidence="5" id="KW-1185">Reference proteome</keyword>
<comment type="caution">
    <text evidence="4">The sequence shown here is derived from an EMBL/GenBank/DDBJ whole genome shotgun (WGS) entry which is preliminary data.</text>
</comment>
<accession>A0AAN6Y5E1</accession>
<dbReference type="PANTHER" id="PTHR10039">
    <property type="entry name" value="AMELOGENIN"/>
    <property type="match status" value="1"/>
</dbReference>
<sequence>MDPITALSVASSVITLVEFGSKLVDRAFEIVQSSSGQPKDAVDVHKTSQELSDVAAEARARVQGLEEKYPRHAELMERLNVECAEVEKQLSDALKTLTVASSSRGLGRFSSQMKVSIRSLWSAKQLDEWSKKLDGIRNQVTMSVVVCLLGEVQETKKHVKSSGDESRMVMDALVRIESSLDRLSHSKTASTTMMSKTTAKDDLAEAVWTGSELLDLQGGTVQSGIPLSGPLPDHGKIRKTLRKKILDSLAFDDMIARREGIAEAFPDTFYWLFDPEEVSEMNSEASQSFTHWLELETDKAFWITGKPASGKSTLMKFISTHASLSRHLRQWAHEGDLLIAYFYFWGPGTAMQKSLPGLFRSLLHQLLSQRPDLCDSIALRRQALFSIAGTDAQSPAWSLEELRECLLRLASQIRGNGRLALFIDGLDEFDGRHTELVLFLKRLQQEYGVKICASSRPWVVFSDAFKQNPTLRMENLTKPDIDNYIAGRFAQSIAMQELQALNPRSVLGLMEAIADRADGVFLWVAIVVEQIFTKASETPDLDEIWTIYNSLPADLEALYTKIHESLSPAMKETSSKLYRMVLAWKLHIDDTIEPVHVWLAINCKDPTQAVQFPPDTDHEVILPLITRLLAGHTKGLLEIYSGQASTSQTSTSFISSSKVVDFIHRTAFDWLRLPEQAQELEMRSPGFQPLLPIMAVSGAELRSMEQANPGAQSAYWVRFFHVCSQIEHLSLTKETLNAVLRQMQLIEPLLQDTVCIVPVSYQSYVKPKRISDPLDTLSAAYCCRAYLRARFETSQELVKAKRHLLDAAVMGYHGQASSWRHGDVQLRLQTVQLLLDFGAKSSFSLRREVRKIQGEIPASGDKKIYLNYRSYWDTVQAMLEKGHGSPGAERRFRVGALEFGSGIRNYFKKSRGPASAGEERVQQNIEPLSFIMVDWMGLSPIN</sequence>
<evidence type="ECO:0000313" key="5">
    <source>
        <dbReference type="Proteomes" id="UP001301769"/>
    </source>
</evidence>
<dbReference type="Gene3D" id="3.40.50.300">
    <property type="entry name" value="P-loop containing nucleotide triphosphate hydrolases"/>
    <property type="match status" value="1"/>
</dbReference>
<feature type="non-terminal residue" evidence="4">
    <location>
        <position position="1"/>
    </location>
</feature>
<dbReference type="PANTHER" id="PTHR10039:SF5">
    <property type="entry name" value="NACHT DOMAIN-CONTAINING PROTEIN"/>
    <property type="match status" value="1"/>
</dbReference>
<keyword evidence="1" id="KW-0677">Repeat</keyword>
<dbReference type="InterPro" id="IPR027417">
    <property type="entry name" value="P-loop_NTPase"/>
</dbReference>
<evidence type="ECO:0000313" key="4">
    <source>
        <dbReference type="EMBL" id="KAK4209712.1"/>
    </source>
</evidence>
<keyword evidence="2" id="KW-0175">Coiled coil</keyword>
<evidence type="ECO:0000259" key="3">
    <source>
        <dbReference type="Pfam" id="PF24883"/>
    </source>
</evidence>
<reference evidence="4" key="1">
    <citation type="journal article" date="2023" name="Mol. Phylogenet. Evol.">
        <title>Genome-scale phylogeny and comparative genomics of the fungal order Sordariales.</title>
        <authorList>
            <person name="Hensen N."/>
            <person name="Bonometti L."/>
            <person name="Westerberg I."/>
            <person name="Brannstrom I.O."/>
            <person name="Guillou S."/>
            <person name="Cros-Aarteil S."/>
            <person name="Calhoun S."/>
            <person name="Haridas S."/>
            <person name="Kuo A."/>
            <person name="Mondo S."/>
            <person name="Pangilinan J."/>
            <person name="Riley R."/>
            <person name="LaButti K."/>
            <person name="Andreopoulos B."/>
            <person name="Lipzen A."/>
            <person name="Chen C."/>
            <person name="Yan M."/>
            <person name="Daum C."/>
            <person name="Ng V."/>
            <person name="Clum A."/>
            <person name="Steindorff A."/>
            <person name="Ohm R.A."/>
            <person name="Martin F."/>
            <person name="Silar P."/>
            <person name="Natvig D.O."/>
            <person name="Lalanne C."/>
            <person name="Gautier V."/>
            <person name="Ament-Velasquez S.L."/>
            <person name="Kruys A."/>
            <person name="Hutchinson M.I."/>
            <person name="Powell A.J."/>
            <person name="Barry K."/>
            <person name="Miller A.N."/>
            <person name="Grigoriev I.V."/>
            <person name="Debuchy R."/>
            <person name="Gladieux P."/>
            <person name="Hiltunen Thoren M."/>
            <person name="Johannesson H."/>
        </authorList>
    </citation>
    <scope>NUCLEOTIDE SEQUENCE</scope>
    <source>
        <strain evidence="4">PSN293</strain>
    </source>
</reference>
<dbReference type="AlphaFoldDB" id="A0AAN6Y5E1"/>
<gene>
    <name evidence="4" type="ORF">QBC37DRAFT_449794</name>
</gene>
<feature type="coiled-coil region" evidence="2">
    <location>
        <begin position="48"/>
        <end position="96"/>
    </location>
</feature>
<dbReference type="Pfam" id="PF24883">
    <property type="entry name" value="NPHP3_N"/>
    <property type="match status" value="1"/>
</dbReference>
<reference evidence="4" key="2">
    <citation type="submission" date="2023-05" db="EMBL/GenBank/DDBJ databases">
        <authorList>
            <consortium name="Lawrence Berkeley National Laboratory"/>
            <person name="Steindorff A."/>
            <person name="Hensen N."/>
            <person name="Bonometti L."/>
            <person name="Westerberg I."/>
            <person name="Brannstrom I.O."/>
            <person name="Guillou S."/>
            <person name="Cros-Aarteil S."/>
            <person name="Calhoun S."/>
            <person name="Haridas S."/>
            <person name="Kuo A."/>
            <person name="Mondo S."/>
            <person name="Pangilinan J."/>
            <person name="Riley R."/>
            <person name="Labutti K."/>
            <person name="Andreopoulos B."/>
            <person name="Lipzen A."/>
            <person name="Chen C."/>
            <person name="Yanf M."/>
            <person name="Daum C."/>
            <person name="Ng V."/>
            <person name="Clum A."/>
            <person name="Ohm R."/>
            <person name="Martin F."/>
            <person name="Silar P."/>
            <person name="Natvig D."/>
            <person name="Lalanne C."/>
            <person name="Gautier V."/>
            <person name="Ament-Velasquez S.L."/>
            <person name="Kruys A."/>
            <person name="Hutchinson M.I."/>
            <person name="Powell A.J."/>
            <person name="Barry K."/>
            <person name="Miller A.N."/>
            <person name="Grigoriev I.V."/>
            <person name="Debuchy R."/>
            <person name="Gladieux P."/>
            <person name="Thoren M.H."/>
            <person name="Johannesson H."/>
        </authorList>
    </citation>
    <scope>NUCLEOTIDE SEQUENCE</scope>
    <source>
        <strain evidence="4">PSN293</strain>
    </source>
</reference>
<protein>
    <recommendedName>
        <fullName evidence="3">Nephrocystin 3-like N-terminal domain-containing protein</fullName>
    </recommendedName>
</protein>
<organism evidence="4 5">
    <name type="scientific">Rhypophila decipiens</name>
    <dbReference type="NCBI Taxonomy" id="261697"/>
    <lineage>
        <taxon>Eukaryota</taxon>
        <taxon>Fungi</taxon>
        <taxon>Dikarya</taxon>
        <taxon>Ascomycota</taxon>
        <taxon>Pezizomycotina</taxon>
        <taxon>Sordariomycetes</taxon>
        <taxon>Sordariomycetidae</taxon>
        <taxon>Sordariales</taxon>
        <taxon>Naviculisporaceae</taxon>
        <taxon>Rhypophila</taxon>
    </lineage>
</organism>
<evidence type="ECO:0000256" key="2">
    <source>
        <dbReference type="SAM" id="Coils"/>
    </source>
</evidence>
<dbReference type="EMBL" id="MU858196">
    <property type="protein sequence ID" value="KAK4209712.1"/>
    <property type="molecule type" value="Genomic_DNA"/>
</dbReference>
<proteinExistence type="predicted"/>
<dbReference type="Proteomes" id="UP001301769">
    <property type="component" value="Unassembled WGS sequence"/>
</dbReference>
<name>A0AAN6Y5E1_9PEZI</name>
<dbReference type="SUPFAM" id="SSF52540">
    <property type="entry name" value="P-loop containing nucleoside triphosphate hydrolases"/>
    <property type="match status" value="1"/>
</dbReference>